<evidence type="ECO:0000256" key="5">
    <source>
        <dbReference type="ARBA" id="ARBA00023163"/>
    </source>
</evidence>
<dbReference type="Pfam" id="PF00293">
    <property type="entry name" value="NUDIX"/>
    <property type="match status" value="1"/>
</dbReference>
<dbReference type="InterPro" id="IPR011605">
    <property type="entry name" value="NusB_fam"/>
</dbReference>
<gene>
    <name evidence="8" type="ORF">SDC9_07980</name>
</gene>
<dbReference type="InterPro" id="IPR035926">
    <property type="entry name" value="NusB-like_sf"/>
</dbReference>
<dbReference type="AlphaFoldDB" id="A0A644T676"/>
<evidence type="ECO:0000256" key="1">
    <source>
        <dbReference type="ARBA" id="ARBA00005952"/>
    </source>
</evidence>
<dbReference type="GO" id="GO:0003723">
    <property type="term" value="F:RNA binding"/>
    <property type="evidence" value="ECO:0007669"/>
    <property type="project" value="UniProtKB-KW"/>
</dbReference>
<dbReference type="Pfam" id="PF01029">
    <property type="entry name" value="NusB"/>
    <property type="match status" value="1"/>
</dbReference>
<dbReference type="GO" id="GO:0005829">
    <property type="term" value="C:cytosol"/>
    <property type="evidence" value="ECO:0007669"/>
    <property type="project" value="TreeGrafter"/>
</dbReference>
<keyword evidence="6" id="KW-0175">Coiled coil</keyword>
<dbReference type="InterPro" id="IPR006027">
    <property type="entry name" value="NusB_RsmB_TIM44"/>
</dbReference>
<comment type="similarity">
    <text evidence="1">Belongs to the NusB family.</text>
</comment>
<feature type="coiled-coil region" evidence="6">
    <location>
        <begin position="22"/>
        <end position="49"/>
    </location>
</feature>
<dbReference type="SUPFAM" id="SSF48013">
    <property type="entry name" value="NusB-like"/>
    <property type="match status" value="1"/>
</dbReference>
<evidence type="ECO:0000256" key="4">
    <source>
        <dbReference type="ARBA" id="ARBA00023015"/>
    </source>
</evidence>
<evidence type="ECO:0000256" key="3">
    <source>
        <dbReference type="ARBA" id="ARBA00022884"/>
    </source>
</evidence>
<comment type="caution">
    <text evidence="8">The sequence shown here is derived from an EMBL/GenBank/DDBJ whole genome shotgun (WGS) entry which is preliminary data.</text>
</comment>
<dbReference type="EMBL" id="VSSQ01000017">
    <property type="protein sequence ID" value="MPL62360.1"/>
    <property type="molecule type" value="Genomic_DNA"/>
</dbReference>
<evidence type="ECO:0000313" key="8">
    <source>
        <dbReference type="EMBL" id="MPL62360.1"/>
    </source>
</evidence>
<dbReference type="PROSITE" id="PS51462">
    <property type="entry name" value="NUDIX"/>
    <property type="match status" value="1"/>
</dbReference>
<evidence type="ECO:0000256" key="6">
    <source>
        <dbReference type="SAM" id="Coils"/>
    </source>
</evidence>
<evidence type="ECO:0000259" key="7">
    <source>
        <dbReference type="PROSITE" id="PS51462"/>
    </source>
</evidence>
<dbReference type="GO" id="GO:0031564">
    <property type="term" value="P:transcription antitermination"/>
    <property type="evidence" value="ECO:0007669"/>
    <property type="project" value="UniProtKB-KW"/>
</dbReference>
<dbReference type="PANTHER" id="PTHR11078:SF3">
    <property type="entry name" value="ANTITERMINATION NUSB DOMAIN-CONTAINING PROTEIN"/>
    <property type="match status" value="1"/>
</dbReference>
<proteinExistence type="inferred from homology"/>
<keyword evidence="5" id="KW-0804">Transcription</keyword>
<dbReference type="InterPro" id="IPR000086">
    <property type="entry name" value="NUDIX_hydrolase_dom"/>
</dbReference>
<organism evidence="8">
    <name type="scientific">bioreactor metagenome</name>
    <dbReference type="NCBI Taxonomy" id="1076179"/>
    <lineage>
        <taxon>unclassified sequences</taxon>
        <taxon>metagenomes</taxon>
        <taxon>ecological metagenomes</taxon>
    </lineage>
</organism>
<accession>A0A644T676</accession>
<dbReference type="HAMAP" id="MF_00073">
    <property type="entry name" value="NusB"/>
    <property type="match status" value="1"/>
</dbReference>
<dbReference type="NCBIfam" id="TIGR01951">
    <property type="entry name" value="nusB"/>
    <property type="match status" value="1"/>
</dbReference>
<reference evidence="8" key="1">
    <citation type="submission" date="2019-08" db="EMBL/GenBank/DDBJ databases">
        <authorList>
            <person name="Kucharzyk K."/>
            <person name="Murdoch R.W."/>
            <person name="Higgins S."/>
            <person name="Loffler F."/>
        </authorList>
    </citation>
    <scope>NUCLEOTIDE SEQUENCE</scope>
</reference>
<sequence length="309" mass="35108">MSINRHLARGIVLQILFELDANDNLSIDRESLQKMIDKQTEEFASASDDGFILNLLTTVQERIATLDDIISRAAPEWPLEKINVMDRNILRLGLAELLFNSEEVPPKVAIDEAIELAKNYSSATSHKFVNGVLGTIYKEMGEPRKEESSQKKTNLETVNLAGGLVYSVFEEKIFLAFVKDIFKHWTLPKGKLLEDEDVRVGALRKIKEEIGINVVIKDKLQENTYIANAKNKEELSEEGQMLPSEKVKKHVHYFLAEGKHEPLKLEEENTGLTEAKWFSLDQIEELKIYDDIKPIIALGIEKIGENYGK</sequence>
<dbReference type="Gene3D" id="3.90.79.10">
    <property type="entry name" value="Nucleoside Triphosphate Pyrophosphohydrolase"/>
    <property type="match status" value="1"/>
</dbReference>
<dbReference type="InterPro" id="IPR015797">
    <property type="entry name" value="NUDIX_hydrolase-like_dom_sf"/>
</dbReference>
<feature type="domain" description="Nudix hydrolase" evidence="7">
    <location>
        <begin position="156"/>
        <end position="302"/>
    </location>
</feature>
<name>A0A644T676_9ZZZZ</name>
<keyword evidence="2" id="KW-0889">Transcription antitermination</keyword>
<dbReference type="GO" id="GO:0006353">
    <property type="term" value="P:DNA-templated transcription termination"/>
    <property type="evidence" value="ECO:0007669"/>
    <property type="project" value="InterPro"/>
</dbReference>
<dbReference type="SUPFAM" id="SSF55811">
    <property type="entry name" value="Nudix"/>
    <property type="match status" value="1"/>
</dbReference>
<evidence type="ECO:0000256" key="2">
    <source>
        <dbReference type="ARBA" id="ARBA00022814"/>
    </source>
</evidence>
<dbReference type="Gene3D" id="1.10.940.10">
    <property type="entry name" value="NusB-like"/>
    <property type="match status" value="1"/>
</dbReference>
<keyword evidence="3" id="KW-0694">RNA-binding</keyword>
<dbReference type="PANTHER" id="PTHR11078">
    <property type="entry name" value="N UTILIZATION SUBSTANCE PROTEIN B-RELATED"/>
    <property type="match status" value="1"/>
</dbReference>
<keyword evidence="4" id="KW-0805">Transcription regulation</keyword>
<protein>
    <recommendedName>
        <fullName evidence="7">Nudix hydrolase domain-containing protein</fullName>
    </recommendedName>
</protein>